<dbReference type="AlphaFoldDB" id="A0A0R1GSA1"/>
<evidence type="ECO:0000313" key="1">
    <source>
        <dbReference type="EMBL" id="KRK34370.1"/>
    </source>
</evidence>
<dbReference type="PATRIC" id="fig|1423726.3.peg.594"/>
<proteinExistence type="predicted"/>
<evidence type="ECO:0000313" key="2">
    <source>
        <dbReference type="Proteomes" id="UP000051461"/>
    </source>
</evidence>
<dbReference type="Proteomes" id="UP000051461">
    <property type="component" value="Unassembled WGS sequence"/>
</dbReference>
<name>A0A0R1GSA1_9LACO</name>
<dbReference type="RefSeq" id="WP_057905009.1">
    <property type="nucleotide sequence ID" value="NZ_AZDA01000092.1"/>
</dbReference>
<accession>A0A0R1GSA1</accession>
<dbReference type="OrthoDB" id="9779910at2"/>
<sequence length="151" mass="16695">MTKYEIVKGQPDWQTPINNFMADNIITDTGWQSAGVTYLNGFTKDAVDPVEYRVLSFGPVVMFWLKGYIKGVKNFSTPTAVCKLPTNMTNFIDDVNYYVGSVLGRWTFGGSNVAIRVDFASDGSLSVWPMGAPASMSDNVYLDSAYICTKL</sequence>
<organism evidence="1 2">
    <name type="scientific">Loigolactobacillus bifermentans DSM 20003</name>
    <dbReference type="NCBI Taxonomy" id="1423726"/>
    <lineage>
        <taxon>Bacteria</taxon>
        <taxon>Bacillati</taxon>
        <taxon>Bacillota</taxon>
        <taxon>Bacilli</taxon>
        <taxon>Lactobacillales</taxon>
        <taxon>Lactobacillaceae</taxon>
        <taxon>Loigolactobacillus</taxon>
    </lineage>
</organism>
<protein>
    <submittedName>
        <fullName evidence="1">Uncharacterized protein</fullName>
    </submittedName>
</protein>
<reference evidence="1 2" key="1">
    <citation type="journal article" date="2015" name="Genome Announc.">
        <title>Expanding the biotechnology potential of lactobacilli through comparative genomics of 213 strains and associated genera.</title>
        <authorList>
            <person name="Sun Z."/>
            <person name="Harris H.M."/>
            <person name="McCann A."/>
            <person name="Guo C."/>
            <person name="Argimon S."/>
            <person name="Zhang W."/>
            <person name="Yang X."/>
            <person name="Jeffery I.B."/>
            <person name="Cooney J.C."/>
            <person name="Kagawa T.F."/>
            <person name="Liu W."/>
            <person name="Song Y."/>
            <person name="Salvetti E."/>
            <person name="Wrobel A."/>
            <person name="Rasinkangas P."/>
            <person name="Parkhill J."/>
            <person name="Rea M.C."/>
            <person name="O'Sullivan O."/>
            <person name="Ritari J."/>
            <person name="Douillard F.P."/>
            <person name="Paul Ross R."/>
            <person name="Yang R."/>
            <person name="Briner A.E."/>
            <person name="Felis G.E."/>
            <person name="de Vos W.M."/>
            <person name="Barrangou R."/>
            <person name="Klaenhammer T.R."/>
            <person name="Caufield P.W."/>
            <person name="Cui Y."/>
            <person name="Zhang H."/>
            <person name="O'Toole P.W."/>
        </authorList>
    </citation>
    <scope>NUCLEOTIDE SEQUENCE [LARGE SCALE GENOMIC DNA]</scope>
    <source>
        <strain evidence="1 2">DSM 20003</strain>
    </source>
</reference>
<keyword evidence="2" id="KW-1185">Reference proteome</keyword>
<dbReference type="EMBL" id="AZDA01000092">
    <property type="protein sequence ID" value="KRK34370.1"/>
    <property type="molecule type" value="Genomic_DNA"/>
</dbReference>
<dbReference type="STRING" id="1423726.FC07_GL000578"/>
<gene>
    <name evidence="1" type="ORF">FC07_GL000578</name>
</gene>
<comment type="caution">
    <text evidence="1">The sequence shown here is derived from an EMBL/GenBank/DDBJ whole genome shotgun (WGS) entry which is preliminary data.</text>
</comment>